<organism evidence="1 2">
    <name type="scientific">Bacillus bingmayongensis</name>
    <dbReference type="NCBI Taxonomy" id="1150157"/>
    <lineage>
        <taxon>Bacteria</taxon>
        <taxon>Bacillati</taxon>
        <taxon>Bacillota</taxon>
        <taxon>Bacilli</taxon>
        <taxon>Bacillales</taxon>
        <taxon>Bacillaceae</taxon>
        <taxon>Bacillus</taxon>
    </lineage>
</organism>
<keyword evidence="2" id="KW-1185">Reference proteome</keyword>
<accession>A0ABU5K1F7</accession>
<comment type="caution">
    <text evidence="1">The sequence shown here is derived from an EMBL/GenBank/DDBJ whole genome shotgun (WGS) entry which is preliminary data.</text>
</comment>
<dbReference type="Proteomes" id="UP001291930">
    <property type="component" value="Unassembled WGS sequence"/>
</dbReference>
<protein>
    <submittedName>
        <fullName evidence="1">Uncharacterized protein</fullName>
    </submittedName>
</protein>
<dbReference type="RefSeq" id="WP_017149295.1">
    <property type="nucleotide sequence ID" value="NZ_AKCS01000005.1"/>
</dbReference>
<name>A0ABU5K1F7_9BACI</name>
<gene>
    <name evidence="1" type="ORF">U2I54_21165</name>
</gene>
<dbReference type="EMBL" id="JAXOVW010000067">
    <property type="protein sequence ID" value="MDZ5609505.1"/>
    <property type="molecule type" value="Genomic_DNA"/>
</dbReference>
<evidence type="ECO:0000313" key="1">
    <source>
        <dbReference type="EMBL" id="MDZ5609505.1"/>
    </source>
</evidence>
<reference evidence="2" key="1">
    <citation type="submission" date="2023-11" db="EMBL/GenBank/DDBJ databases">
        <title>Genome Sequence of Bacillus pseudomycoides stain BUPM19.</title>
        <authorList>
            <person name="Farhat A."/>
        </authorList>
    </citation>
    <scope>NUCLEOTIDE SEQUENCE [LARGE SCALE GENOMIC DNA]</scope>
    <source>
        <strain evidence="2">BUPM19</strain>
    </source>
</reference>
<proteinExistence type="predicted"/>
<sequence length="52" mass="6519">MKRNNNLIGFRSSNKQLKFSSRDAWKYESLYKYRPLFSYKKLFSIFFKKTRR</sequence>
<evidence type="ECO:0000313" key="2">
    <source>
        <dbReference type="Proteomes" id="UP001291930"/>
    </source>
</evidence>